<keyword evidence="1" id="KW-0472">Membrane</keyword>
<feature type="transmembrane region" description="Helical" evidence="1">
    <location>
        <begin position="78"/>
        <end position="98"/>
    </location>
</feature>
<keyword evidence="1" id="KW-1133">Transmembrane helix</keyword>
<evidence type="ECO:0000256" key="1">
    <source>
        <dbReference type="SAM" id="Phobius"/>
    </source>
</evidence>
<feature type="transmembrane region" description="Helical" evidence="1">
    <location>
        <begin position="12"/>
        <end position="30"/>
    </location>
</feature>
<evidence type="ECO:0000313" key="2">
    <source>
        <dbReference type="EMBL" id="CAB4651037.1"/>
    </source>
</evidence>
<name>A0A6J6KMI8_9ZZZZ</name>
<sequence length="111" mass="11939">MAKKTSKASFLPLLVAAIAILISVAIFFLTRSMADAFLWHLIAYVLTPLVVALCLGWDSIAQRVGKGNDPWFSANASYSLILRILTGASFIAAFPHIVSMATDIAEILASK</sequence>
<reference evidence="2" key="1">
    <citation type="submission" date="2020-05" db="EMBL/GenBank/DDBJ databases">
        <authorList>
            <person name="Chiriac C."/>
            <person name="Salcher M."/>
            <person name="Ghai R."/>
            <person name="Kavagutti S V."/>
        </authorList>
    </citation>
    <scope>NUCLEOTIDE SEQUENCE</scope>
</reference>
<protein>
    <submittedName>
        <fullName evidence="2">Unannotated protein</fullName>
    </submittedName>
</protein>
<proteinExistence type="predicted"/>
<dbReference type="AlphaFoldDB" id="A0A6J6KMI8"/>
<feature type="transmembrane region" description="Helical" evidence="1">
    <location>
        <begin position="36"/>
        <end position="57"/>
    </location>
</feature>
<dbReference type="EMBL" id="CAEZWL010000008">
    <property type="protein sequence ID" value="CAB4651037.1"/>
    <property type="molecule type" value="Genomic_DNA"/>
</dbReference>
<organism evidence="2">
    <name type="scientific">freshwater metagenome</name>
    <dbReference type="NCBI Taxonomy" id="449393"/>
    <lineage>
        <taxon>unclassified sequences</taxon>
        <taxon>metagenomes</taxon>
        <taxon>ecological metagenomes</taxon>
    </lineage>
</organism>
<gene>
    <name evidence="2" type="ORF">UFOPK2243_00495</name>
</gene>
<accession>A0A6J6KMI8</accession>
<keyword evidence="1" id="KW-0812">Transmembrane</keyword>